<dbReference type="PANTHER" id="PTHR47219:SF20">
    <property type="entry name" value="TBC1 DOMAIN FAMILY MEMBER 2B"/>
    <property type="match status" value="1"/>
</dbReference>
<evidence type="ECO:0000259" key="2">
    <source>
        <dbReference type="PROSITE" id="PS50086"/>
    </source>
</evidence>
<reference evidence="3 4" key="1">
    <citation type="submission" date="2019-09" db="EMBL/GenBank/DDBJ databases">
        <title>The hologenome of the rock-dwelling lichen Lasallia pustulata.</title>
        <authorList>
            <person name="Greshake Tzovaras B."/>
            <person name="Segers F."/>
            <person name="Bicker A."/>
            <person name="Dal Grande F."/>
            <person name="Otte J."/>
            <person name="Hankeln T."/>
            <person name="Schmitt I."/>
            <person name="Ebersberger I."/>
        </authorList>
    </citation>
    <scope>NUCLEOTIDE SEQUENCE [LARGE SCALE GENOMIC DNA]</scope>
    <source>
        <strain evidence="3">A1-1</strain>
    </source>
</reference>
<protein>
    <submittedName>
        <fullName evidence="3">TBC domain-containing</fullName>
    </submittedName>
</protein>
<feature type="region of interest" description="Disordered" evidence="1">
    <location>
        <begin position="196"/>
        <end position="262"/>
    </location>
</feature>
<dbReference type="OrthoDB" id="294251at2759"/>
<feature type="compositionally biased region" description="Basic and acidic residues" evidence="1">
    <location>
        <begin position="83"/>
        <end position="97"/>
    </location>
</feature>
<feature type="compositionally biased region" description="Polar residues" evidence="1">
    <location>
        <begin position="43"/>
        <end position="59"/>
    </location>
</feature>
<feature type="domain" description="Rab-GAP TBC" evidence="2">
    <location>
        <begin position="475"/>
        <end position="713"/>
    </location>
</feature>
<feature type="region of interest" description="Disordered" evidence="1">
    <location>
        <begin position="1"/>
        <end position="179"/>
    </location>
</feature>
<dbReference type="AlphaFoldDB" id="A0A5M8Q200"/>
<feature type="region of interest" description="Disordered" evidence="1">
    <location>
        <begin position="650"/>
        <end position="671"/>
    </location>
</feature>
<evidence type="ECO:0000256" key="1">
    <source>
        <dbReference type="SAM" id="MobiDB-lite"/>
    </source>
</evidence>
<dbReference type="Gene3D" id="1.10.472.80">
    <property type="entry name" value="Ypt/Rab-GAP domain of gyp1p, domain 3"/>
    <property type="match status" value="1"/>
</dbReference>
<evidence type="ECO:0000313" key="4">
    <source>
        <dbReference type="Proteomes" id="UP000324767"/>
    </source>
</evidence>
<gene>
    <name evidence="3" type="ORF">FRX48_00490</name>
</gene>
<dbReference type="GO" id="GO:0005096">
    <property type="term" value="F:GTPase activator activity"/>
    <property type="evidence" value="ECO:0007669"/>
    <property type="project" value="TreeGrafter"/>
</dbReference>
<feature type="compositionally biased region" description="Polar residues" evidence="1">
    <location>
        <begin position="117"/>
        <end position="133"/>
    </location>
</feature>
<dbReference type="InterPro" id="IPR000195">
    <property type="entry name" value="Rab-GAP-TBC_dom"/>
</dbReference>
<dbReference type="Proteomes" id="UP000324767">
    <property type="component" value="Unassembled WGS sequence"/>
</dbReference>
<feature type="compositionally biased region" description="Basic and acidic residues" evidence="1">
    <location>
        <begin position="348"/>
        <end position="366"/>
    </location>
</feature>
<dbReference type="EMBL" id="VXIT01000001">
    <property type="protein sequence ID" value="KAA6415772.1"/>
    <property type="molecule type" value="Genomic_DNA"/>
</dbReference>
<dbReference type="SUPFAM" id="SSF47923">
    <property type="entry name" value="Ypt/Rab-GAP domain of gyp1p"/>
    <property type="match status" value="2"/>
</dbReference>
<dbReference type="PROSITE" id="PS50086">
    <property type="entry name" value="TBC_RABGAP"/>
    <property type="match status" value="1"/>
</dbReference>
<name>A0A5M8Q200_9LECA</name>
<feature type="region of interest" description="Disordered" evidence="1">
    <location>
        <begin position="806"/>
        <end position="829"/>
    </location>
</feature>
<dbReference type="Gene3D" id="1.10.8.270">
    <property type="entry name" value="putative rabgap domain of human tbc1 domain family member 14 like domains"/>
    <property type="match status" value="1"/>
</dbReference>
<accession>A0A5M8Q200</accession>
<comment type="caution">
    <text evidence="3">The sequence shown here is derived from an EMBL/GenBank/DDBJ whole genome shotgun (WGS) entry which is preliminary data.</text>
</comment>
<dbReference type="SMART" id="SM00164">
    <property type="entry name" value="TBC"/>
    <property type="match status" value="1"/>
</dbReference>
<feature type="compositionally biased region" description="Pro residues" evidence="1">
    <location>
        <begin position="209"/>
        <end position="220"/>
    </location>
</feature>
<feature type="region of interest" description="Disordered" evidence="1">
    <location>
        <begin position="532"/>
        <end position="553"/>
    </location>
</feature>
<dbReference type="InterPro" id="IPR035969">
    <property type="entry name" value="Rab-GAP_TBC_sf"/>
</dbReference>
<dbReference type="GO" id="GO:0031267">
    <property type="term" value="F:small GTPase binding"/>
    <property type="evidence" value="ECO:0007669"/>
    <property type="project" value="TreeGrafter"/>
</dbReference>
<feature type="compositionally biased region" description="Gly residues" evidence="1">
    <location>
        <begin position="818"/>
        <end position="829"/>
    </location>
</feature>
<dbReference type="Pfam" id="PF00566">
    <property type="entry name" value="RabGAP-TBC"/>
    <property type="match status" value="2"/>
</dbReference>
<proteinExistence type="predicted"/>
<organism evidence="3 4">
    <name type="scientific">Lasallia pustulata</name>
    <dbReference type="NCBI Taxonomy" id="136370"/>
    <lineage>
        <taxon>Eukaryota</taxon>
        <taxon>Fungi</taxon>
        <taxon>Dikarya</taxon>
        <taxon>Ascomycota</taxon>
        <taxon>Pezizomycotina</taxon>
        <taxon>Lecanoromycetes</taxon>
        <taxon>OSLEUM clade</taxon>
        <taxon>Umbilicariomycetidae</taxon>
        <taxon>Umbilicariales</taxon>
        <taxon>Umbilicariaceae</taxon>
        <taxon>Lasallia</taxon>
    </lineage>
</organism>
<feature type="region of interest" description="Disordered" evidence="1">
    <location>
        <begin position="333"/>
        <end position="407"/>
    </location>
</feature>
<evidence type="ECO:0000313" key="3">
    <source>
        <dbReference type="EMBL" id="KAA6415772.1"/>
    </source>
</evidence>
<sequence>MKVVTAEGEELPVPFGPSSIPTLRKQRSLPRLFTSTRGRKVNKSTPSWPAGQESQLSSQPPTPKLPPWVMASSPSGGGAESEGGGRQKQDGITEEKSGGTVGGQGGSGTSRLPQRLKMNQLTLPKRGQSVTTAQERHFQRSGTLQDPTSPGLRAIPATVPRQAPMLHPTQRSPTFPLMKDDSYDSLNMPYGLPSVPIVRGPLNASKKPLPLPPRSTPPRPYTAASIGHNSQKTPIHFDYGIGQEDGDQQERSGNQPLPPIPNEQEVRASLNSAENTNSSYLDSTITERSSVLTRCSSASDLTIDYTISPVSKSEGMTVDDAISMYAAGFTDDISDSEDEAETTPLPVNDERRRSRRIAEATSDHMEPNLLSPKPPFASEQRSSAAIMSGDGLRTSSPRPPSIRPPTSARDCYGFYKANTHITVDQYDAWNVTYGDVQNRRHKRWIAFMKEHCLSTDNPVCFPERSAKTQRFIRKGIPPAWRGSAWFYYAGGNTLLDKNPNLYSSLLTRANAGELSENDRELIERDLYRTFPDNIHFKPDPTANPSSPSPDPYDPSCPFHIEPPLVSSLRHLLRAFAIHNPQIGYCQSLNFLAGLLLLFLPEEKAFWMLDSITTDFLPGTHSLNLEGANVDLWVLMNALKQSNMPAVWAKVSGGGADSQPHTPSDDHADGALNGRPPRLPAISLCTTAWFMSLFIGTLPVESTLRVWDVLFYEGPRTIFRVALAIFKLGERDIGQVSDAVEVFQAVQRVPRRLLDAGRVVSVACGGGRGGMGWVGGEWVEEMRGGEGGGLGGEGGVDGEGKWGVGWGVGRRRGGEEGGKGLGTRGRGGRG</sequence>
<feature type="compositionally biased region" description="Gly residues" evidence="1">
    <location>
        <begin position="99"/>
        <end position="108"/>
    </location>
</feature>
<dbReference type="PANTHER" id="PTHR47219">
    <property type="entry name" value="RAB GTPASE-ACTIVATING PROTEIN 1-LIKE"/>
    <property type="match status" value="1"/>
</dbReference>
<dbReference type="InterPro" id="IPR050302">
    <property type="entry name" value="Rab_GAP_TBC_domain"/>
</dbReference>